<reference evidence="3" key="1">
    <citation type="submission" date="2020-11" db="EMBL/GenBank/DDBJ databases">
        <authorList>
            <consortium name="DOE Joint Genome Institute"/>
            <person name="Ahrendt S."/>
            <person name="Riley R."/>
            <person name="Andreopoulos W."/>
            <person name="Labutti K."/>
            <person name="Pangilinan J."/>
            <person name="Ruiz-Duenas F.J."/>
            <person name="Barrasa J.M."/>
            <person name="Sanchez-Garcia M."/>
            <person name="Camarero S."/>
            <person name="Miyauchi S."/>
            <person name="Serrano A."/>
            <person name="Linde D."/>
            <person name="Babiker R."/>
            <person name="Drula E."/>
            <person name="Ayuso-Fernandez I."/>
            <person name="Pacheco R."/>
            <person name="Padilla G."/>
            <person name="Ferreira P."/>
            <person name="Barriuso J."/>
            <person name="Kellner H."/>
            <person name="Castanera R."/>
            <person name="Alfaro M."/>
            <person name="Ramirez L."/>
            <person name="Pisabarro A.G."/>
            <person name="Kuo A."/>
            <person name="Tritt A."/>
            <person name="Lipzen A."/>
            <person name="He G."/>
            <person name="Yan M."/>
            <person name="Ng V."/>
            <person name="Cullen D."/>
            <person name="Martin F."/>
            <person name="Rosso M.-N."/>
            <person name="Henrissat B."/>
            <person name="Hibbett D."/>
            <person name="Martinez A.T."/>
            <person name="Grigoriev I.V."/>
        </authorList>
    </citation>
    <scope>NUCLEOTIDE SEQUENCE</scope>
    <source>
        <strain evidence="3">CBS 247.69</strain>
    </source>
</reference>
<sequence>MIICPLYTILATINLSLTFPILTLPHFNPQIAMPSDSMHHEKQRPSVVTDSHLHAPKS</sequence>
<feature type="signal peptide" evidence="2">
    <location>
        <begin position="1"/>
        <end position="18"/>
    </location>
</feature>
<evidence type="ECO:0000256" key="2">
    <source>
        <dbReference type="SAM" id="SignalP"/>
    </source>
</evidence>
<gene>
    <name evidence="3" type="ORF">BDZ94DRAFT_1246085</name>
</gene>
<feature type="chain" id="PRO_5040463438" description="NADH dehydrogenase subunit 4" evidence="2">
    <location>
        <begin position="19"/>
        <end position="58"/>
    </location>
</feature>
<keyword evidence="2" id="KW-0732">Signal</keyword>
<evidence type="ECO:0008006" key="5">
    <source>
        <dbReference type="Google" id="ProtNLM"/>
    </source>
</evidence>
<protein>
    <recommendedName>
        <fullName evidence="5">NADH dehydrogenase subunit 4</fullName>
    </recommendedName>
</protein>
<evidence type="ECO:0000256" key="1">
    <source>
        <dbReference type="SAM" id="MobiDB-lite"/>
    </source>
</evidence>
<name>A0A9P6CJP7_9AGAR</name>
<evidence type="ECO:0000313" key="3">
    <source>
        <dbReference type="EMBL" id="KAF9468712.1"/>
    </source>
</evidence>
<feature type="region of interest" description="Disordered" evidence="1">
    <location>
        <begin position="33"/>
        <end position="58"/>
    </location>
</feature>
<dbReference type="Proteomes" id="UP000807353">
    <property type="component" value="Unassembled WGS sequence"/>
</dbReference>
<accession>A0A9P6CJP7</accession>
<proteinExistence type="predicted"/>
<comment type="caution">
    <text evidence="3">The sequence shown here is derived from an EMBL/GenBank/DDBJ whole genome shotgun (WGS) entry which is preliminary data.</text>
</comment>
<evidence type="ECO:0000313" key="4">
    <source>
        <dbReference type="Proteomes" id="UP000807353"/>
    </source>
</evidence>
<dbReference type="AlphaFoldDB" id="A0A9P6CJP7"/>
<dbReference type="EMBL" id="MU150232">
    <property type="protein sequence ID" value="KAF9468712.1"/>
    <property type="molecule type" value="Genomic_DNA"/>
</dbReference>
<keyword evidence="4" id="KW-1185">Reference proteome</keyword>
<organism evidence="3 4">
    <name type="scientific">Collybia nuda</name>
    <dbReference type="NCBI Taxonomy" id="64659"/>
    <lineage>
        <taxon>Eukaryota</taxon>
        <taxon>Fungi</taxon>
        <taxon>Dikarya</taxon>
        <taxon>Basidiomycota</taxon>
        <taxon>Agaricomycotina</taxon>
        <taxon>Agaricomycetes</taxon>
        <taxon>Agaricomycetidae</taxon>
        <taxon>Agaricales</taxon>
        <taxon>Tricholomatineae</taxon>
        <taxon>Clitocybaceae</taxon>
        <taxon>Collybia</taxon>
    </lineage>
</organism>